<sequence>MPTVSIPLSCLDDYYINWWSHSAADLLHSCIKIIVDVKYLLDPSSDHSLPQLLPHSLLGVDPPGSMLFIGYQGQAEAWLSMGLHTIDELTELSDPGFKSGPTLLSHADYHMTISFFAFILAKNTDLSFICYDTYGIGLTVKEPAFQDYFSILFVVYSLFSVIPLDDISTLPRKPEYPTIEMRLKDPTLMDQHMSTHWDKWVPDAPDACAQITQQFDNIPMEQITAENQDLVYDSWDPDICNHIPNLDALPLVDEDGNEVQIYNEDALFNIDPLQLDDGECPIHLSLYLLSALLVMKNVMNIVIHLPSEGLLPHKHISEQLSPANCPQDLHLEQVYNLDLHSFPEEHWNGRYIYTNIILPLTKGWEVPTIVSQLKQHVSIYTSDAYPALFEWVTYPV</sequence>
<accession>A0A9P6DU63</accession>
<organism evidence="2 3">
    <name type="scientific">Hydnum rufescens UP504</name>
    <dbReference type="NCBI Taxonomy" id="1448309"/>
    <lineage>
        <taxon>Eukaryota</taxon>
        <taxon>Fungi</taxon>
        <taxon>Dikarya</taxon>
        <taxon>Basidiomycota</taxon>
        <taxon>Agaricomycotina</taxon>
        <taxon>Agaricomycetes</taxon>
        <taxon>Cantharellales</taxon>
        <taxon>Hydnaceae</taxon>
        <taxon>Hydnum</taxon>
    </lineage>
</organism>
<proteinExistence type="predicted"/>
<protein>
    <recommendedName>
        <fullName evidence="1">DUF8190 domain-containing protein</fullName>
    </recommendedName>
</protein>
<feature type="domain" description="DUF8190" evidence="1">
    <location>
        <begin position="55"/>
        <end position="139"/>
    </location>
</feature>
<comment type="caution">
    <text evidence="2">The sequence shown here is derived from an EMBL/GenBank/DDBJ whole genome shotgun (WGS) entry which is preliminary data.</text>
</comment>
<evidence type="ECO:0000313" key="2">
    <source>
        <dbReference type="EMBL" id="KAF9511314.1"/>
    </source>
</evidence>
<dbReference type="EMBL" id="MU129002">
    <property type="protein sequence ID" value="KAF9511314.1"/>
    <property type="molecule type" value="Genomic_DNA"/>
</dbReference>
<dbReference type="Proteomes" id="UP000886523">
    <property type="component" value="Unassembled WGS sequence"/>
</dbReference>
<evidence type="ECO:0000313" key="3">
    <source>
        <dbReference type="Proteomes" id="UP000886523"/>
    </source>
</evidence>
<dbReference type="OrthoDB" id="2736611at2759"/>
<evidence type="ECO:0000259" key="1">
    <source>
        <dbReference type="Pfam" id="PF26608"/>
    </source>
</evidence>
<dbReference type="Pfam" id="PF26608">
    <property type="entry name" value="DUF8190"/>
    <property type="match status" value="1"/>
</dbReference>
<name>A0A9P6DU63_9AGAM</name>
<dbReference type="InterPro" id="IPR058503">
    <property type="entry name" value="DUF8190"/>
</dbReference>
<reference evidence="2" key="1">
    <citation type="journal article" date="2020" name="Nat. Commun.">
        <title>Large-scale genome sequencing of mycorrhizal fungi provides insights into the early evolution of symbiotic traits.</title>
        <authorList>
            <person name="Miyauchi S."/>
            <person name="Kiss E."/>
            <person name="Kuo A."/>
            <person name="Drula E."/>
            <person name="Kohler A."/>
            <person name="Sanchez-Garcia M."/>
            <person name="Morin E."/>
            <person name="Andreopoulos B."/>
            <person name="Barry K.W."/>
            <person name="Bonito G."/>
            <person name="Buee M."/>
            <person name="Carver A."/>
            <person name="Chen C."/>
            <person name="Cichocki N."/>
            <person name="Clum A."/>
            <person name="Culley D."/>
            <person name="Crous P.W."/>
            <person name="Fauchery L."/>
            <person name="Girlanda M."/>
            <person name="Hayes R.D."/>
            <person name="Keri Z."/>
            <person name="LaButti K."/>
            <person name="Lipzen A."/>
            <person name="Lombard V."/>
            <person name="Magnuson J."/>
            <person name="Maillard F."/>
            <person name="Murat C."/>
            <person name="Nolan M."/>
            <person name="Ohm R.A."/>
            <person name="Pangilinan J."/>
            <person name="Pereira M.F."/>
            <person name="Perotto S."/>
            <person name="Peter M."/>
            <person name="Pfister S."/>
            <person name="Riley R."/>
            <person name="Sitrit Y."/>
            <person name="Stielow J.B."/>
            <person name="Szollosi G."/>
            <person name="Zifcakova L."/>
            <person name="Stursova M."/>
            <person name="Spatafora J.W."/>
            <person name="Tedersoo L."/>
            <person name="Vaario L.M."/>
            <person name="Yamada A."/>
            <person name="Yan M."/>
            <person name="Wang P."/>
            <person name="Xu J."/>
            <person name="Bruns T."/>
            <person name="Baldrian P."/>
            <person name="Vilgalys R."/>
            <person name="Dunand C."/>
            <person name="Henrissat B."/>
            <person name="Grigoriev I.V."/>
            <person name="Hibbett D."/>
            <person name="Nagy L.G."/>
            <person name="Martin F.M."/>
        </authorList>
    </citation>
    <scope>NUCLEOTIDE SEQUENCE</scope>
    <source>
        <strain evidence="2">UP504</strain>
    </source>
</reference>
<dbReference type="AlphaFoldDB" id="A0A9P6DU63"/>
<gene>
    <name evidence="2" type="ORF">BS47DRAFT_1363928</name>
</gene>
<keyword evidence="3" id="KW-1185">Reference proteome</keyword>